<evidence type="ECO:0000256" key="1">
    <source>
        <dbReference type="SAM" id="MobiDB-lite"/>
    </source>
</evidence>
<feature type="region of interest" description="Disordered" evidence="1">
    <location>
        <begin position="55"/>
        <end position="91"/>
    </location>
</feature>
<name>A0A164RRB9_9AGAM</name>
<proteinExistence type="predicted"/>
<reference evidence="3 4" key="1">
    <citation type="journal article" date="2016" name="Mol. Biol. Evol.">
        <title>Comparative Genomics of Early-Diverging Mushroom-Forming Fungi Provides Insights into the Origins of Lignocellulose Decay Capabilities.</title>
        <authorList>
            <person name="Nagy L.G."/>
            <person name="Riley R."/>
            <person name="Tritt A."/>
            <person name="Adam C."/>
            <person name="Daum C."/>
            <person name="Floudas D."/>
            <person name="Sun H."/>
            <person name="Yadav J.S."/>
            <person name="Pangilinan J."/>
            <person name="Larsson K.H."/>
            <person name="Matsuura K."/>
            <person name="Barry K."/>
            <person name="Labutti K."/>
            <person name="Kuo R."/>
            <person name="Ohm R.A."/>
            <person name="Bhattacharya S.S."/>
            <person name="Shirouzu T."/>
            <person name="Yoshinaga Y."/>
            <person name="Martin F.M."/>
            <person name="Grigoriev I.V."/>
            <person name="Hibbett D.S."/>
        </authorList>
    </citation>
    <scope>NUCLEOTIDE SEQUENCE [LARGE SCALE GENOMIC DNA]</scope>
    <source>
        <strain evidence="3 4">HHB9708</strain>
    </source>
</reference>
<dbReference type="EMBL" id="KV419419">
    <property type="protein sequence ID" value="KZS90806.1"/>
    <property type="molecule type" value="Genomic_DNA"/>
</dbReference>
<feature type="compositionally biased region" description="Polar residues" evidence="1">
    <location>
        <begin position="82"/>
        <end position="91"/>
    </location>
</feature>
<feature type="transmembrane region" description="Helical" evidence="2">
    <location>
        <begin position="32"/>
        <end position="49"/>
    </location>
</feature>
<keyword evidence="2" id="KW-1133">Transmembrane helix</keyword>
<organism evidence="3 4">
    <name type="scientific">Sistotremastrum niveocremeum HHB9708</name>
    <dbReference type="NCBI Taxonomy" id="1314777"/>
    <lineage>
        <taxon>Eukaryota</taxon>
        <taxon>Fungi</taxon>
        <taxon>Dikarya</taxon>
        <taxon>Basidiomycota</taxon>
        <taxon>Agaricomycotina</taxon>
        <taxon>Agaricomycetes</taxon>
        <taxon>Sistotremastrales</taxon>
        <taxon>Sistotremastraceae</taxon>
        <taxon>Sertulicium</taxon>
        <taxon>Sertulicium niveocremeum</taxon>
    </lineage>
</organism>
<protein>
    <submittedName>
        <fullName evidence="3">Uncharacterized protein</fullName>
    </submittedName>
</protein>
<accession>A0A164RRB9</accession>
<evidence type="ECO:0000313" key="3">
    <source>
        <dbReference type="EMBL" id="KZS90806.1"/>
    </source>
</evidence>
<evidence type="ECO:0000256" key="2">
    <source>
        <dbReference type="SAM" id="Phobius"/>
    </source>
</evidence>
<sequence length="188" mass="20818">MIHGPSRALSLREAIKRFISSSEKDGPFGKSVVLWYIIVVYVNIVKTAIRSRVHGRKTRNATALETSVQDSNPPAAWHASVSRPTPTQNANMDLTLDSERETVRDRRRPRSPRYCISDSLVLDSDNASAFSLDPASIFHLPGDLSHSGHGTGQFGASLVPHRAPSRERQLFLSASAALPMREEMDEKK</sequence>
<keyword evidence="4" id="KW-1185">Reference proteome</keyword>
<dbReference type="Proteomes" id="UP000076722">
    <property type="component" value="Unassembled WGS sequence"/>
</dbReference>
<gene>
    <name evidence="3" type="ORF">SISNIDRAFT_488097</name>
</gene>
<keyword evidence="2" id="KW-0472">Membrane</keyword>
<feature type="compositionally biased region" description="Polar residues" evidence="1">
    <location>
        <begin position="60"/>
        <end position="72"/>
    </location>
</feature>
<dbReference type="AlphaFoldDB" id="A0A164RRB9"/>
<keyword evidence="2" id="KW-0812">Transmembrane</keyword>
<evidence type="ECO:0000313" key="4">
    <source>
        <dbReference type="Proteomes" id="UP000076722"/>
    </source>
</evidence>